<dbReference type="GO" id="GO:0005524">
    <property type="term" value="F:ATP binding"/>
    <property type="evidence" value="ECO:0007669"/>
    <property type="project" value="InterPro"/>
</dbReference>
<dbReference type="OrthoDB" id="9775266at2"/>
<dbReference type="HOGENOM" id="CLU_062378_0_0_6"/>
<dbReference type="Gene3D" id="3.30.1490.20">
    <property type="entry name" value="ATP-grasp fold, A domain"/>
    <property type="match status" value="1"/>
</dbReference>
<dbReference type="SUPFAM" id="SSF56059">
    <property type="entry name" value="Glutathione synthetase ATP-binding domain-like"/>
    <property type="match status" value="1"/>
</dbReference>
<proteinExistence type="predicted"/>
<dbReference type="EMBL" id="LN554846">
    <property type="protein sequence ID" value="CED72411.1"/>
    <property type="molecule type" value="Genomic_DNA"/>
</dbReference>
<reference evidence="2" key="1">
    <citation type="submission" date="2014-09" db="EMBL/GenBank/DDBJ databases">
        <authorList>
            <person name="Hjerde E."/>
        </authorList>
    </citation>
    <scope>NUCLEOTIDE SEQUENCE [LARGE SCALE GENOMIC DNA]</scope>
    <source>
        <strain evidence="2">06/09/139</strain>
    </source>
</reference>
<accession>A0A090INB3</accession>
<dbReference type="STRING" id="80852.AWOD_I_2356"/>
<dbReference type="KEGG" id="awd:AWOD_I_2356"/>
<dbReference type="GO" id="GO:0003824">
    <property type="term" value="F:catalytic activity"/>
    <property type="evidence" value="ECO:0007669"/>
    <property type="project" value="UniProtKB-ARBA"/>
</dbReference>
<dbReference type="GeneID" id="28541947"/>
<keyword evidence="2" id="KW-1185">Reference proteome</keyword>
<sequence length="376" mass="42408">MENKKIATIAADRINGGMPILEKDKLRSISPYEFLPSWFFYAPVVIQSLFLGIKYKDFTLPLVVNPSIKLSGMVGESKHDILQLAGESTKNWISPFITITTDSSSVQQQTNSAMNAMDNHNLTFPVVAKPDLGCRGAGVKLIQTPEQLTHYFESFPINARFLIQQKAPYSAEAGLFYIRYPNQKKGNVISLTLKYSPSVIGDGKQTLKQLIESDNRAGKLSHLYFPRHKNKLDTVLALNQEFQLAFAGSHSRGSIFRDGNQYITATLAERLDAIFDDFDGFYYGRLDVKFKNINSLIKGEDFTILEINGASSEAAHIWDRNTPLKTIFSTLLFQYKTLFEIGAQQKEKGYVSPTLKELFSAWKEEKNLILQYPSTD</sequence>
<protein>
    <recommendedName>
        <fullName evidence="3">D-alanine--D-alanine ligase</fullName>
    </recommendedName>
</protein>
<dbReference type="PATRIC" id="fig|80852.17.peg.2439"/>
<organism evidence="1 2">
    <name type="scientific">Aliivibrio wodanis</name>
    <dbReference type="NCBI Taxonomy" id="80852"/>
    <lineage>
        <taxon>Bacteria</taxon>
        <taxon>Pseudomonadati</taxon>
        <taxon>Pseudomonadota</taxon>
        <taxon>Gammaproteobacteria</taxon>
        <taxon>Vibrionales</taxon>
        <taxon>Vibrionaceae</taxon>
        <taxon>Aliivibrio</taxon>
    </lineage>
</organism>
<dbReference type="Proteomes" id="UP000032427">
    <property type="component" value="Chromosome 1"/>
</dbReference>
<gene>
    <name evidence="1" type="ORF">AWOD_I_2356</name>
</gene>
<evidence type="ECO:0000313" key="2">
    <source>
        <dbReference type="Proteomes" id="UP000032427"/>
    </source>
</evidence>
<dbReference type="AlphaFoldDB" id="A0A090INB3"/>
<evidence type="ECO:0008006" key="3">
    <source>
        <dbReference type="Google" id="ProtNLM"/>
    </source>
</evidence>
<name>A0A090INB3_9GAMM</name>
<evidence type="ECO:0000313" key="1">
    <source>
        <dbReference type="EMBL" id="CED72411.1"/>
    </source>
</evidence>
<dbReference type="InterPro" id="IPR013815">
    <property type="entry name" value="ATP_grasp_subdomain_1"/>
</dbReference>